<dbReference type="PROSITE" id="PS00062">
    <property type="entry name" value="ALDOKETO_REDUCTASE_2"/>
    <property type="match status" value="1"/>
</dbReference>
<dbReference type="InterPro" id="IPR050523">
    <property type="entry name" value="AKR_Detox_Biosynth"/>
</dbReference>
<accession>A0ABN9VAX7</accession>
<keyword evidence="4" id="KW-1185">Reference proteome</keyword>
<feature type="non-terminal residue" evidence="3">
    <location>
        <position position="293"/>
    </location>
</feature>
<dbReference type="Proteomes" id="UP001189429">
    <property type="component" value="Unassembled WGS sequence"/>
</dbReference>
<dbReference type="Pfam" id="PF00248">
    <property type="entry name" value="Aldo_ket_red"/>
    <property type="match status" value="1"/>
</dbReference>
<organism evidence="3 4">
    <name type="scientific">Prorocentrum cordatum</name>
    <dbReference type="NCBI Taxonomy" id="2364126"/>
    <lineage>
        <taxon>Eukaryota</taxon>
        <taxon>Sar</taxon>
        <taxon>Alveolata</taxon>
        <taxon>Dinophyceae</taxon>
        <taxon>Prorocentrales</taxon>
        <taxon>Prorocentraceae</taxon>
        <taxon>Prorocentrum</taxon>
    </lineage>
</organism>
<sequence length="293" mass="30597">MLAAGGAPLLLPSVGVGTWSWGNESWGCGSWGPRDAEGLAAEAFEAAVSRGCFFFDSAPTYGKGLAERTLGRLCGEGRYAVVATKHYPRAHDRDLAAAVARTAREAIARLRLDGPLDLLQLHKPADPPASLEQQADALAAAVTAGLARAVGVCNFSMGELRTVQERLRRAHGLQLSSCQLELSLLRQLPVASGAVAECQAMGILVFAYSPLAMGRLSGKYRPGGPPPPWGRSGGEPRPFGAALDGDPAALGELLDAMWRVGQRCGGRTVAQVALNWVLAQGAVPLPGARDAAQ</sequence>
<name>A0ABN9VAX7_9DINO</name>
<evidence type="ECO:0000259" key="2">
    <source>
        <dbReference type="Pfam" id="PF00248"/>
    </source>
</evidence>
<dbReference type="InterPro" id="IPR036812">
    <property type="entry name" value="NAD(P)_OxRdtase_dom_sf"/>
</dbReference>
<reference evidence="3" key="1">
    <citation type="submission" date="2023-10" db="EMBL/GenBank/DDBJ databases">
        <authorList>
            <person name="Chen Y."/>
            <person name="Shah S."/>
            <person name="Dougan E. K."/>
            <person name="Thang M."/>
            <person name="Chan C."/>
        </authorList>
    </citation>
    <scope>NUCLEOTIDE SEQUENCE [LARGE SCALE GENOMIC DNA]</scope>
</reference>
<feature type="domain" description="NADP-dependent oxidoreductase" evidence="2">
    <location>
        <begin position="14"/>
        <end position="293"/>
    </location>
</feature>
<dbReference type="EMBL" id="CAUYUJ010016931">
    <property type="protein sequence ID" value="CAK0870157.1"/>
    <property type="molecule type" value="Genomic_DNA"/>
</dbReference>
<dbReference type="InterPro" id="IPR023210">
    <property type="entry name" value="NADP_OxRdtase_dom"/>
</dbReference>
<dbReference type="SUPFAM" id="SSF51430">
    <property type="entry name" value="NAD(P)-linked oxidoreductase"/>
    <property type="match status" value="1"/>
</dbReference>
<dbReference type="PANTHER" id="PTHR43364:SF4">
    <property type="entry name" value="NAD(P)-LINKED OXIDOREDUCTASE SUPERFAMILY PROTEIN"/>
    <property type="match status" value="1"/>
</dbReference>
<evidence type="ECO:0000313" key="3">
    <source>
        <dbReference type="EMBL" id="CAK0870157.1"/>
    </source>
</evidence>
<comment type="caution">
    <text evidence="3">The sequence shown here is derived from an EMBL/GenBank/DDBJ whole genome shotgun (WGS) entry which is preliminary data.</text>
</comment>
<dbReference type="InterPro" id="IPR018170">
    <property type="entry name" value="Aldo/ket_reductase_CS"/>
</dbReference>
<protein>
    <recommendedName>
        <fullName evidence="2">NADP-dependent oxidoreductase domain-containing protein</fullName>
    </recommendedName>
</protein>
<gene>
    <name evidence="3" type="ORF">PCOR1329_LOCUS56334</name>
</gene>
<dbReference type="PANTHER" id="PTHR43364">
    <property type="entry name" value="NADH-SPECIFIC METHYLGLYOXAL REDUCTASE-RELATED"/>
    <property type="match status" value="1"/>
</dbReference>
<evidence type="ECO:0000313" key="4">
    <source>
        <dbReference type="Proteomes" id="UP001189429"/>
    </source>
</evidence>
<proteinExistence type="predicted"/>
<dbReference type="Gene3D" id="3.20.20.100">
    <property type="entry name" value="NADP-dependent oxidoreductase domain"/>
    <property type="match status" value="1"/>
</dbReference>
<keyword evidence="1" id="KW-0560">Oxidoreductase</keyword>
<evidence type="ECO:0000256" key="1">
    <source>
        <dbReference type="ARBA" id="ARBA00023002"/>
    </source>
</evidence>